<evidence type="ECO:0000313" key="3">
    <source>
        <dbReference type="Proteomes" id="UP000232883"/>
    </source>
</evidence>
<reference evidence="2 3" key="1">
    <citation type="submission" date="2017-11" db="EMBL/GenBank/DDBJ databases">
        <title>Taxonomic description and genome sequences of Spirosoma HA7 sp. nov., isolated from pollen microhabitat of Corylus avellana.</title>
        <authorList>
            <person name="Ambika Manirajan B."/>
            <person name="Suarez C."/>
            <person name="Ratering S."/>
            <person name="Geissler-Plaum R."/>
            <person name="Cardinale M."/>
            <person name="Sylvia S."/>
        </authorList>
    </citation>
    <scope>NUCLEOTIDE SEQUENCE [LARGE SCALE GENOMIC DNA]</scope>
    <source>
        <strain evidence="2 3">HA7</strain>
    </source>
</reference>
<feature type="transmembrane region" description="Helical" evidence="1">
    <location>
        <begin position="6"/>
        <end position="29"/>
    </location>
</feature>
<dbReference type="OrthoDB" id="1262402at2"/>
<keyword evidence="1" id="KW-0812">Transmembrane</keyword>
<dbReference type="Proteomes" id="UP000232883">
    <property type="component" value="Chromosome"/>
</dbReference>
<evidence type="ECO:0000256" key="1">
    <source>
        <dbReference type="SAM" id="Phobius"/>
    </source>
</evidence>
<dbReference type="KEGG" id="spir:CWM47_03360"/>
<dbReference type="RefSeq" id="WP_100986359.1">
    <property type="nucleotide sequence ID" value="NZ_CP025096.1"/>
</dbReference>
<keyword evidence="1" id="KW-1133">Transmembrane helix</keyword>
<proteinExistence type="predicted"/>
<evidence type="ECO:0000313" key="2">
    <source>
        <dbReference type="EMBL" id="AUD00936.1"/>
    </source>
</evidence>
<sequence length="135" mass="14528">MKTPSTMVSILYAHVSVTALTGLVTGSLYKMSRPNGSTLEDIVINGLPVNGSQVQLGTANVNIYVPDLLITVGGNSQPVPDTARLEYLEGQAATILSESFTQTHSFTLGSITIIPAEEIPMHYINVRVDFQFFPS</sequence>
<gene>
    <name evidence="2" type="ORF">CWM47_03360</name>
</gene>
<organism evidence="2 3">
    <name type="scientific">Spirosoma pollinicola</name>
    <dbReference type="NCBI Taxonomy" id="2057025"/>
    <lineage>
        <taxon>Bacteria</taxon>
        <taxon>Pseudomonadati</taxon>
        <taxon>Bacteroidota</taxon>
        <taxon>Cytophagia</taxon>
        <taxon>Cytophagales</taxon>
        <taxon>Cytophagaceae</taxon>
        <taxon>Spirosoma</taxon>
    </lineage>
</organism>
<keyword evidence="1" id="KW-0472">Membrane</keyword>
<keyword evidence="3" id="KW-1185">Reference proteome</keyword>
<accession>A0A2K8YTH6</accession>
<protein>
    <submittedName>
        <fullName evidence="2">Uncharacterized protein</fullName>
    </submittedName>
</protein>
<dbReference type="EMBL" id="CP025096">
    <property type="protein sequence ID" value="AUD00936.1"/>
    <property type="molecule type" value="Genomic_DNA"/>
</dbReference>
<name>A0A2K8YTH6_9BACT</name>
<dbReference type="AlphaFoldDB" id="A0A2K8YTH6"/>